<proteinExistence type="predicted"/>
<dbReference type="Proteomes" id="UP000783686">
    <property type="component" value="Unassembled WGS sequence"/>
</dbReference>
<dbReference type="EMBL" id="CAJFCW020000002">
    <property type="protein sequence ID" value="CAG9090605.1"/>
    <property type="molecule type" value="Genomic_DNA"/>
</dbReference>
<dbReference type="AlphaFoldDB" id="A0A811K2B0"/>
<protein>
    <submittedName>
        <fullName evidence="1">Uncharacterized protein</fullName>
    </submittedName>
</protein>
<accession>A0A811K2B0</accession>
<name>A0A811K2B0_9BILA</name>
<dbReference type="Proteomes" id="UP000614601">
    <property type="component" value="Unassembled WGS sequence"/>
</dbReference>
<evidence type="ECO:0000313" key="1">
    <source>
        <dbReference type="EMBL" id="CAD5210051.1"/>
    </source>
</evidence>
<gene>
    <name evidence="1" type="ORF">BOKJ2_LOCUS2994</name>
</gene>
<organism evidence="1 2">
    <name type="scientific">Bursaphelenchus okinawaensis</name>
    <dbReference type="NCBI Taxonomy" id="465554"/>
    <lineage>
        <taxon>Eukaryota</taxon>
        <taxon>Metazoa</taxon>
        <taxon>Ecdysozoa</taxon>
        <taxon>Nematoda</taxon>
        <taxon>Chromadorea</taxon>
        <taxon>Rhabditida</taxon>
        <taxon>Tylenchina</taxon>
        <taxon>Tylenchomorpha</taxon>
        <taxon>Aphelenchoidea</taxon>
        <taxon>Aphelenchoididae</taxon>
        <taxon>Bursaphelenchus</taxon>
    </lineage>
</organism>
<dbReference type="EMBL" id="CAJFDH010000002">
    <property type="protein sequence ID" value="CAD5210051.1"/>
    <property type="molecule type" value="Genomic_DNA"/>
</dbReference>
<reference evidence="1" key="1">
    <citation type="submission" date="2020-09" db="EMBL/GenBank/DDBJ databases">
        <authorList>
            <person name="Kikuchi T."/>
        </authorList>
    </citation>
    <scope>NUCLEOTIDE SEQUENCE</scope>
    <source>
        <strain evidence="1">SH1</strain>
    </source>
</reference>
<comment type="caution">
    <text evidence="1">The sequence shown here is derived from an EMBL/GenBank/DDBJ whole genome shotgun (WGS) entry which is preliminary data.</text>
</comment>
<sequence length="79" mass="9313">MLMLRLRLNLRLNLKLRLGLRLRLRLKLGLGLKMELYASCTKPPFATTIFHLYQDHLKPRLPISWAQLEALLFKNGRCI</sequence>
<keyword evidence="2" id="KW-1185">Reference proteome</keyword>
<evidence type="ECO:0000313" key="2">
    <source>
        <dbReference type="Proteomes" id="UP000614601"/>
    </source>
</evidence>